<dbReference type="PROSITE" id="PS51118">
    <property type="entry name" value="HTH_HXLR"/>
    <property type="match status" value="1"/>
</dbReference>
<evidence type="ECO:0000259" key="4">
    <source>
        <dbReference type="PROSITE" id="PS51118"/>
    </source>
</evidence>
<dbReference type="InterPro" id="IPR036390">
    <property type="entry name" value="WH_DNA-bd_sf"/>
</dbReference>
<evidence type="ECO:0000313" key="6">
    <source>
        <dbReference type="Proteomes" id="UP001501410"/>
    </source>
</evidence>
<dbReference type="Gene3D" id="1.10.10.10">
    <property type="entry name" value="Winged helix-like DNA-binding domain superfamily/Winged helix DNA-binding domain"/>
    <property type="match status" value="1"/>
</dbReference>
<sequence>MDQAGILTKEECTKSLLPIKDALEVINGKWKLHIIGSLLHGEKRFKDLQRDITGITAKMLSQELKALEMHELISRTVYDSSPVVVEYALTEYGHTLKRLMDELRVWGSNHRKRIMKKSDAV</sequence>
<reference evidence="6" key="1">
    <citation type="journal article" date="2019" name="Int. J. Syst. Evol. Microbiol.">
        <title>The Global Catalogue of Microorganisms (GCM) 10K type strain sequencing project: providing services to taxonomists for standard genome sequencing and annotation.</title>
        <authorList>
            <consortium name="The Broad Institute Genomics Platform"/>
            <consortium name="The Broad Institute Genome Sequencing Center for Infectious Disease"/>
            <person name="Wu L."/>
            <person name="Ma J."/>
        </authorList>
    </citation>
    <scope>NUCLEOTIDE SEQUENCE [LARGE SCALE GENOMIC DNA]</scope>
    <source>
        <strain evidence="6">JCM 31921</strain>
    </source>
</reference>
<keyword evidence="1" id="KW-0805">Transcription regulation</keyword>
<dbReference type="PANTHER" id="PTHR33204">
    <property type="entry name" value="TRANSCRIPTIONAL REGULATOR, MARR FAMILY"/>
    <property type="match status" value="1"/>
</dbReference>
<dbReference type="RefSeq" id="WP_344825599.1">
    <property type="nucleotide sequence ID" value="NZ_BAABEZ010000022.1"/>
</dbReference>
<name>A0ABP8MV97_9BACT</name>
<proteinExistence type="predicted"/>
<keyword evidence="3" id="KW-0804">Transcription</keyword>
<comment type="caution">
    <text evidence="5">The sequence shown here is derived from an EMBL/GenBank/DDBJ whole genome shotgun (WGS) entry which is preliminary data.</text>
</comment>
<dbReference type="Pfam" id="PF01638">
    <property type="entry name" value="HxlR"/>
    <property type="match status" value="1"/>
</dbReference>
<dbReference type="EMBL" id="BAABEZ010000022">
    <property type="protein sequence ID" value="GAA4454919.1"/>
    <property type="molecule type" value="Genomic_DNA"/>
</dbReference>
<dbReference type="Proteomes" id="UP001501410">
    <property type="component" value="Unassembled WGS sequence"/>
</dbReference>
<organism evidence="5 6">
    <name type="scientific">Rurimicrobium arvi</name>
    <dbReference type="NCBI Taxonomy" id="2049916"/>
    <lineage>
        <taxon>Bacteria</taxon>
        <taxon>Pseudomonadati</taxon>
        <taxon>Bacteroidota</taxon>
        <taxon>Chitinophagia</taxon>
        <taxon>Chitinophagales</taxon>
        <taxon>Chitinophagaceae</taxon>
        <taxon>Rurimicrobium</taxon>
    </lineage>
</organism>
<keyword evidence="2" id="KW-0238">DNA-binding</keyword>
<evidence type="ECO:0000256" key="1">
    <source>
        <dbReference type="ARBA" id="ARBA00023015"/>
    </source>
</evidence>
<gene>
    <name evidence="5" type="ORF">GCM10023092_17700</name>
</gene>
<feature type="domain" description="HTH hxlR-type" evidence="4">
    <location>
        <begin position="12"/>
        <end position="115"/>
    </location>
</feature>
<accession>A0ABP8MV97</accession>
<evidence type="ECO:0000256" key="2">
    <source>
        <dbReference type="ARBA" id="ARBA00023125"/>
    </source>
</evidence>
<evidence type="ECO:0000256" key="3">
    <source>
        <dbReference type="ARBA" id="ARBA00023163"/>
    </source>
</evidence>
<dbReference type="SUPFAM" id="SSF46785">
    <property type="entry name" value="Winged helix' DNA-binding domain"/>
    <property type="match status" value="1"/>
</dbReference>
<protein>
    <submittedName>
        <fullName evidence="5">Winged helix-turn-helix transcriptional regulator</fullName>
    </submittedName>
</protein>
<dbReference type="InterPro" id="IPR002577">
    <property type="entry name" value="HTH_HxlR"/>
</dbReference>
<evidence type="ECO:0000313" key="5">
    <source>
        <dbReference type="EMBL" id="GAA4454919.1"/>
    </source>
</evidence>
<dbReference type="InterPro" id="IPR036388">
    <property type="entry name" value="WH-like_DNA-bd_sf"/>
</dbReference>
<keyword evidence="6" id="KW-1185">Reference proteome</keyword>